<sequence>MLRSVLGHAAYAVVLSVVSFVFYWVLKMWIVMGRFTAADAPPGDISTLEKAFYSYVVPVGYGMFMIGLSLGFRRISRTSSVTISAIFIFGMNAAIVLYFITRFKGLAFG</sequence>
<evidence type="ECO:0000313" key="2">
    <source>
        <dbReference type="EMBL" id="TLS53722.1"/>
    </source>
</evidence>
<organism evidence="2 3">
    <name type="scientific">Paenibacillus antri</name>
    <dbReference type="NCBI Taxonomy" id="2582848"/>
    <lineage>
        <taxon>Bacteria</taxon>
        <taxon>Bacillati</taxon>
        <taxon>Bacillota</taxon>
        <taxon>Bacilli</taxon>
        <taxon>Bacillales</taxon>
        <taxon>Paenibacillaceae</taxon>
        <taxon>Paenibacillus</taxon>
    </lineage>
</organism>
<keyword evidence="1" id="KW-1133">Transmembrane helix</keyword>
<dbReference type="EMBL" id="VCIW01000002">
    <property type="protein sequence ID" value="TLS53722.1"/>
    <property type="molecule type" value="Genomic_DNA"/>
</dbReference>
<dbReference type="OrthoDB" id="2989546at2"/>
<evidence type="ECO:0000256" key="1">
    <source>
        <dbReference type="SAM" id="Phobius"/>
    </source>
</evidence>
<keyword evidence="1" id="KW-0812">Transmembrane</keyword>
<proteinExistence type="predicted"/>
<dbReference type="Proteomes" id="UP000309676">
    <property type="component" value="Unassembled WGS sequence"/>
</dbReference>
<reference evidence="2 3" key="1">
    <citation type="submission" date="2019-05" db="EMBL/GenBank/DDBJ databases">
        <authorList>
            <person name="Narsing Rao M.P."/>
            <person name="Li W.J."/>
        </authorList>
    </citation>
    <scope>NUCLEOTIDE SEQUENCE [LARGE SCALE GENOMIC DNA]</scope>
    <source>
        <strain evidence="2 3">SYSU_K30003</strain>
    </source>
</reference>
<feature type="transmembrane region" description="Helical" evidence="1">
    <location>
        <begin position="12"/>
        <end position="32"/>
    </location>
</feature>
<protein>
    <submittedName>
        <fullName evidence="2">Uncharacterized protein</fullName>
    </submittedName>
</protein>
<name>A0A5R9GB82_9BACL</name>
<dbReference type="RefSeq" id="WP_138193039.1">
    <property type="nucleotide sequence ID" value="NZ_VCIW01000002.1"/>
</dbReference>
<comment type="caution">
    <text evidence="2">The sequence shown here is derived from an EMBL/GenBank/DDBJ whole genome shotgun (WGS) entry which is preliminary data.</text>
</comment>
<keyword evidence="3" id="KW-1185">Reference proteome</keyword>
<accession>A0A5R9GB82</accession>
<dbReference type="AlphaFoldDB" id="A0A5R9GB82"/>
<feature type="transmembrane region" description="Helical" evidence="1">
    <location>
        <begin position="79"/>
        <end position="100"/>
    </location>
</feature>
<keyword evidence="1" id="KW-0472">Membrane</keyword>
<gene>
    <name evidence="2" type="ORF">FE782_05500</name>
</gene>
<evidence type="ECO:0000313" key="3">
    <source>
        <dbReference type="Proteomes" id="UP000309676"/>
    </source>
</evidence>
<feature type="transmembrane region" description="Helical" evidence="1">
    <location>
        <begin position="52"/>
        <end position="72"/>
    </location>
</feature>